<keyword evidence="2 5" id="KW-0808">Transferase</keyword>
<evidence type="ECO:0000256" key="4">
    <source>
        <dbReference type="ARBA" id="ARBA00040726"/>
    </source>
</evidence>
<gene>
    <name evidence="8" type="ORF">C273_07722</name>
</gene>
<dbReference type="SUPFAM" id="SSF53901">
    <property type="entry name" value="Thiolase-like"/>
    <property type="match status" value="2"/>
</dbReference>
<feature type="domain" description="Thiolase N-terminal" evidence="6">
    <location>
        <begin position="5"/>
        <end position="251"/>
    </location>
</feature>
<dbReference type="CDD" id="cd00751">
    <property type="entry name" value="thiolase"/>
    <property type="match status" value="1"/>
</dbReference>
<dbReference type="PANTHER" id="PTHR43853:SF3">
    <property type="entry name" value="ACETYL-COA C-ACETYLTRANSFERASE YHFS-RELATED"/>
    <property type="match status" value="1"/>
</dbReference>
<dbReference type="Gene3D" id="3.40.47.10">
    <property type="match status" value="2"/>
</dbReference>
<dbReference type="GO" id="GO:0005737">
    <property type="term" value="C:cytoplasm"/>
    <property type="evidence" value="ECO:0007669"/>
    <property type="project" value="UniProtKB-ARBA"/>
</dbReference>
<dbReference type="Proteomes" id="UP000009885">
    <property type="component" value="Unassembled WGS sequence"/>
</dbReference>
<keyword evidence="9" id="KW-1185">Reference proteome</keyword>
<evidence type="ECO:0000256" key="5">
    <source>
        <dbReference type="RuleBase" id="RU003557"/>
    </source>
</evidence>
<comment type="similarity">
    <text evidence="1 5">Belongs to the thiolase-like superfamily. Thiolase family.</text>
</comment>
<dbReference type="InterPro" id="IPR016039">
    <property type="entry name" value="Thiolase-like"/>
</dbReference>
<organism evidence="8 9">
    <name type="scientific">Staphylococcus massiliensis S46</name>
    <dbReference type="NCBI Taxonomy" id="1229783"/>
    <lineage>
        <taxon>Bacteria</taxon>
        <taxon>Bacillati</taxon>
        <taxon>Bacillota</taxon>
        <taxon>Bacilli</taxon>
        <taxon>Bacillales</taxon>
        <taxon>Staphylococcaceae</taxon>
        <taxon>Staphylococcus</taxon>
    </lineage>
</organism>
<dbReference type="EMBL" id="AMSQ01000011">
    <property type="protein sequence ID" value="EKU47445.1"/>
    <property type="molecule type" value="Genomic_DNA"/>
</dbReference>
<evidence type="ECO:0000313" key="9">
    <source>
        <dbReference type="Proteomes" id="UP000009885"/>
    </source>
</evidence>
<dbReference type="PATRIC" id="fig|1229783.3.peg.1557"/>
<dbReference type="GO" id="GO:0003988">
    <property type="term" value="F:acetyl-CoA C-acyltransferase activity"/>
    <property type="evidence" value="ECO:0007669"/>
    <property type="project" value="TreeGrafter"/>
</dbReference>
<dbReference type="PROSITE" id="PS00737">
    <property type="entry name" value="THIOLASE_2"/>
    <property type="match status" value="1"/>
</dbReference>
<comment type="caution">
    <text evidence="8">The sequence shown here is derived from an EMBL/GenBank/DDBJ whole genome shotgun (WGS) entry which is preliminary data.</text>
</comment>
<feature type="domain" description="Thiolase C-terminal" evidence="7">
    <location>
        <begin position="267"/>
        <end position="377"/>
    </location>
</feature>
<evidence type="ECO:0000259" key="6">
    <source>
        <dbReference type="Pfam" id="PF00108"/>
    </source>
</evidence>
<dbReference type="AlphaFoldDB" id="K9B0Z2"/>
<dbReference type="eggNOG" id="COG0183">
    <property type="taxonomic scope" value="Bacteria"/>
</dbReference>
<dbReference type="NCBIfam" id="TIGR01930">
    <property type="entry name" value="AcCoA-C-Actrans"/>
    <property type="match status" value="1"/>
</dbReference>
<dbReference type="GO" id="GO:0010124">
    <property type="term" value="P:phenylacetate catabolic process"/>
    <property type="evidence" value="ECO:0007669"/>
    <property type="project" value="TreeGrafter"/>
</dbReference>
<dbReference type="PANTHER" id="PTHR43853">
    <property type="entry name" value="3-KETOACYL-COA THIOLASE, PEROXISOMAL"/>
    <property type="match status" value="1"/>
</dbReference>
<protein>
    <recommendedName>
        <fullName evidence="4">Putative acetyl-CoA C-acetyltransferase VraB</fullName>
    </recommendedName>
</protein>
<dbReference type="OrthoDB" id="9764892at2"/>
<dbReference type="InterPro" id="IPR050215">
    <property type="entry name" value="Thiolase-like_sf_Thiolase"/>
</dbReference>
<dbReference type="InterPro" id="IPR002155">
    <property type="entry name" value="Thiolase"/>
</dbReference>
<dbReference type="InterPro" id="IPR020616">
    <property type="entry name" value="Thiolase_N"/>
</dbReference>
<evidence type="ECO:0000256" key="3">
    <source>
        <dbReference type="ARBA" id="ARBA00023315"/>
    </source>
</evidence>
<keyword evidence="3 5" id="KW-0012">Acyltransferase</keyword>
<dbReference type="InterPro" id="IPR020617">
    <property type="entry name" value="Thiolase_C"/>
</dbReference>
<dbReference type="PIRSF" id="PIRSF000429">
    <property type="entry name" value="Ac-CoA_Ac_transf"/>
    <property type="match status" value="1"/>
</dbReference>
<sequence>MNQPIIVYAKRTPIGKYGGMLSHIEPEYLVKALIEDLRDTHPTVVDEVNDVILGNVVGNGGNIARKALLEAGLSETIPGMTIDRQCGSGLETIHTACRMIQAGAGDMYIAGGVESTSRAPWKIKRPQSVYETAMPEIFERAAFAPDGMDPSMIEAAENVAKQYGICREDQDQFAYDSHQKTLKAVEAGFFEREIVPLRIKGTIVTHDESVKPRLTMRILSRFKPLLAGGTVTVGNSCMKNDGAGIVLVMRADKARDLGIKEGLQFINASVKGVDPTLLGIGPIPAVKDLLKKEGLEIEDIDAVEFNEAFSSQVLASTRALNIPMERLNQYGGALATGHPYGASGALLVCRLFHMAHCRFGLATLGIGGGIGHATLFRRWKS</sequence>
<evidence type="ECO:0000256" key="1">
    <source>
        <dbReference type="ARBA" id="ARBA00010982"/>
    </source>
</evidence>
<evidence type="ECO:0000256" key="2">
    <source>
        <dbReference type="ARBA" id="ARBA00022679"/>
    </source>
</evidence>
<dbReference type="GO" id="GO:0006635">
    <property type="term" value="P:fatty acid beta-oxidation"/>
    <property type="evidence" value="ECO:0007669"/>
    <property type="project" value="TreeGrafter"/>
</dbReference>
<evidence type="ECO:0000313" key="8">
    <source>
        <dbReference type="EMBL" id="EKU47445.1"/>
    </source>
</evidence>
<dbReference type="Pfam" id="PF00108">
    <property type="entry name" value="Thiolase_N"/>
    <property type="match status" value="1"/>
</dbReference>
<dbReference type="Pfam" id="PF02803">
    <property type="entry name" value="Thiolase_C"/>
    <property type="match status" value="1"/>
</dbReference>
<dbReference type="RefSeq" id="WP_009383875.1">
    <property type="nucleotide sequence ID" value="NZ_AMSQ01000011.1"/>
</dbReference>
<accession>K9B0Z2</accession>
<dbReference type="STRING" id="1229783.C273_07722"/>
<reference evidence="8 9" key="1">
    <citation type="journal article" date="2013" name="Genome Announc.">
        <title>Genome Sequence of Staphylococcus massiliensis Strain S46, Isolated from the Surface of Healthy Human Skin.</title>
        <authorList>
            <person name="Srivastav R."/>
            <person name="Singh A."/>
            <person name="Jangir P.K."/>
            <person name="Kumari C."/>
            <person name="Muduli S."/>
            <person name="Sharma R."/>
        </authorList>
    </citation>
    <scope>NUCLEOTIDE SEQUENCE [LARGE SCALE GENOMIC DNA]</scope>
    <source>
        <strain evidence="8 9">S46</strain>
    </source>
</reference>
<name>K9B0Z2_9STAP</name>
<evidence type="ECO:0000259" key="7">
    <source>
        <dbReference type="Pfam" id="PF02803"/>
    </source>
</evidence>
<dbReference type="InterPro" id="IPR020613">
    <property type="entry name" value="Thiolase_CS"/>
</dbReference>
<proteinExistence type="inferred from homology"/>